<feature type="compositionally biased region" description="Basic and acidic residues" evidence="3">
    <location>
        <begin position="368"/>
        <end position="377"/>
    </location>
</feature>
<sequence length="402" mass="44954">MASEDARYRQSSQFRLWSFSPSQLAAAREKTNIQAQSSIAARIASTPNTSAPTSNANTPDPDGTPSLPDFLTPAEEAVMVSFYVSELLRAGDHAEVGEVVKATGAAFFRRFYVTNSIMTYPPHDMIIVALFFACKAEGIFPRIGEFISKFGRDRPEEILAGEYLLCQGIRFAFDVKHPFRALKGAAMELRRLGDIDEQRINNAERRAREILGFSPLITDAYFHYTPSQIMLAALSLADRVLAERLISHTFHYVAPPSDSGPGTPMATGDAPVSRRDVKVEDKEAIIGSHIRDKVLGTVLACRDMLAKELPERREHWGNKVVYKAQIQPIRKKLNKCRDPDRWNLVELQRARREQAGNRSDSEDDEPEENPRSLEKDAAVFGDALPAKRRKVVKTEDPFGPPL</sequence>
<dbReference type="EMBL" id="JAULSV010000002">
    <property type="protein sequence ID" value="KAK0652425.1"/>
    <property type="molecule type" value="Genomic_DNA"/>
</dbReference>
<evidence type="ECO:0000256" key="1">
    <source>
        <dbReference type="ARBA" id="ARBA00008638"/>
    </source>
</evidence>
<keyword evidence="2" id="KW-0195">Cyclin</keyword>
<dbReference type="GO" id="GO:0016538">
    <property type="term" value="F:cyclin-dependent protein serine/threonine kinase regulator activity"/>
    <property type="evidence" value="ECO:0007669"/>
    <property type="project" value="InterPro"/>
</dbReference>
<dbReference type="InterPro" id="IPR043198">
    <property type="entry name" value="Cyclin/Ssn8"/>
</dbReference>
<evidence type="ECO:0000313" key="5">
    <source>
        <dbReference type="EMBL" id="KAK0652425.1"/>
    </source>
</evidence>
<dbReference type="InterPro" id="IPR013763">
    <property type="entry name" value="Cyclin-like_dom"/>
</dbReference>
<keyword evidence="6" id="KW-1185">Reference proteome</keyword>
<evidence type="ECO:0000256" key="3">
    <source>
        <dbReference type="SAM" id="MobiDB-lite"/>
    </source>
</evidence>
<reference evidence="5" key="1">
    <citation type="submission" date="2023-06" db="EMBL/GenBank/DDBJ databases">
        <title>Genome-scale phylogeny and comparative genomics of the fungal order Sordariales.</title>
        <authorList>
            <consortium name="Lawrence Berkeley National Laboratory"/>
            <person name="Hensen N."/>
            <person name="Bonometti L."/>
            <person name="Westerberg I."/>
            <person name="Brannstrom I.O."/>
            <person name="Guillou S."/>
            <person name="Cros-Aarteil S."/>
            <person name="Calhoun S."/>
            <person name="Haridas S."/>
            <person name="Kuo A."/>
            <person name="Mondo S."/>
            <person name="Pangilinan J."/>
            <person name="Riley R."/>
            <person name="Labutti K."/>
            <person name="Andreopoulos B."/>
            <person name="Lipzen A."/>
            <person name="Chen C."/>
            <person name="Yanf M."/>
            <person name="Daum C."/>
            <person name="Ng V."/>
            <person name="Clum A."/>
            <person name="Steindorff A."/>
            <person name="Ohm R."/>
            <person name="Martin F."/>
            <person name="Silar P."/>
            <person name="Natvig D."/>
            <person name="Lalanne C."/>
            <person name="Gautier V."/>
            <person name="Ament-Velasquez S.L."/>
            <person name="Kruys A."/>
            <person name="Hutchinson M.I."/>
            <person name="Powell A.J."/>
            <person name="Barry K."/>
            <person name="Miller A.N."/>
            <person name="Grigoriev I.V."/>
            <person name="Debuchy R."/>
            <person name="Gladieux P."/>
            <person name="Thoren M.H."/>
            <person name="Johannesson H."/>
        </authorList>
    </citation>
    <scope>NUCLEOTIDE SEQUENCE</scope>
    <source>
        <strain evidence="5">SMH2532-1</strain>
    </source>
</reference>
<feature type="compositionally biased region" description="Polar residues" evidence="3">
    <location>
        <begin position="46"/>
        <end position="58"/>
    </location>
</feature>
<evidence type="ECO:0000259" key="4">
    <source>
        <dbReference type="SMART" id="SM00385"/>
    </source>
</evidence>
<name>A0AA39YK20_9PEZI</name>
<dbReference type="Gene3D" id="1.10.472.10">
    <property type="entry name" value="Cyclin-like"/>
    <property type="match status" value="1"/>
</dbReference>
<feature type="domain" description="Cyclin-like" evidence="4">
    <location>
        <begin position="85"/>
        <end position="167"/>
    </location>
</feature>
<feature type="region of interest" description="Disordered" evidence="3">
    <location>
        <begin position="37"/>
        <end position="66"/>
    </location>
</feature>
<comment type="similarity">
    <text evidence="1">Belongs to the cyclin family. Cyclin C subfamily.</text>
</comment>
<dbReference type="CDD" id="cd20524">
    <property type="entry name" value="CYCLIN_CCNH_rpt1"/>
    <property type="match status" value="1"/>
</dbReference>
<evidence type="ECO:0000256" key="2">
    <source>
        <dbReference type="ARBA" id="ARBA00023127"/>
    </source>
</evidence>
<organism evidence="5 6">
    <name type="scientific">Cercophora newfieldiana</name>
    <dbReference type="NCBI Taxonomy" id="92897"/>
    <lineage>
        <taxon>Eukaryota</taxon>
        <taxon>Fungi</taxon>
        <taxon>Dikarya</taxon>
        <taxon>Ascomycota</taxon>
        <taxon>Pezizomycotina</taxon>
        <taxon>Sordariomycetes</taxon>
        <taxon>Sordariomycetidae</taxon>
        <taxon>Sordariales</taxon>
        <taxon>Lasiosphaeriaceae</taxon>
        <taxon>Cercophora</taxon>
    </lineage>
</organism>
<accession>A0AA39YK20</accession>
<dbReference type="Pfam" id="PF16899">
    <property type="entry name" value="Cyclin_C_2"/>
    <property type="match status" value="1"/>
</dbReference>
<dbReference type="Proteomes" id="UP001174936">
    <property type="component" value="Unassembled WGS sequence"/>
</dbReference>
<dbReference type="SUPFAM" id="SSF47954">
    <property type="entry name" value="Cyclin-like"/>
    <property type="match status" value="2"/>
</dbReference>
<dbReference type="GO" id="GO:0006357">
    <property type="term" value="P:regulation of transcription by RNA polymerase II"/>
    <property type="evidence" value="ECO:0007669"/>
    <property type="project" value="InterPro"/>
</dbReference>
<comment type="caution">
    <text evidence="5">The sequence shown here is derived from an EMBL/GenBank/DDBJ whole genome shotgun (WGS) entry which is preliminary data.</text>
</comment>
<dbReference type="CDD" id="cd20525">
    <property type="entry name" value="CYCLIN_CCNH_rpt2"/>
    <property type="match status" value="1"/>
</dbReference>
<dbReference type="InterPro" id="IPR031658">
    <property type="entry name" value="Cyclin_C_2"/>
</dbReference>
<protein>
    <submittedName>
        <fullName evidence="5">Cyclin-like protein</fullName>
    </submittedName>
</protein>
<dbReference type="PANTHER" id="PTHR10026">
    <property type="entry name" value="CYCLIN"/>
    <property type="match status" value="1"/>
</dbReference>
<feature type="region of interest" description="Disordered" evidence="3">
    <location>
        <begin position="349"/>
        <end position="386"/>
    </location>
</feature>
<dbReference type="AlphaFoldDB" id="A0AA39YK20"/>
<dbReference type="SMART" id="SM00385">
    <property type="entry name" value="CYCLIN"/>
    <property type="match status" value="1"/>
</dbReference>
<evidence type="ECO:0000313" key="6">
    <source>
        <dbReference type="Proteomes" id="UP001174936"/>
    </source>
</evidence>
<proteinExistence type="inferred from homology"/>
<dbReference type="InterPro" id="IPR036915">
    <property type="entry name" value="Cyclin-like_sf"/>
</dbReference>
<gene>
    <name evidence="5" type="ORF">B0T16DRAFT_406161</name>
</gene>